<organism evidence="3 4">
    <name type="scientific">Clavelina lepadiformis</name>
    <name type="common">Light-bulb sea squirt</name>
    <name type="synonym">Ascidia lepadiformis</name>
    <dbReference type="NCBI Taxonomy" id="159417"/>
    <lineage>
        <taxon>Eukaryota</taxon>
        <taxon>Metazoa</taxon>
        <taxon>Chordata</taxon>
        <taxon>Tunicata</taxon>
        <taxon>Ascidiacea</taxon>
        <taxon>Aplousobranchia</taxon>
        <taxon>Clavelinidae</taxon>
        <taxon>Clavelina</taxon>
    </lineage>
</organism>
<evidence type="ECO:0000313" key="4">
    <source>
        <dbReference type="Proteomes" id="UP001642483"/>
    </source>
</evidence>
<evidence type="ECO:0000256" key="1">
    <source>
        <dbReference type="SAM" id="MobiDB-lite"/>
    </source>
</evidence>
<protein>
    <recommendedName>
        <fullName evidence="2">TIR domain-containing protein</fullName>
    </recommendedName>
</protein>
<reference evidence="3 4" key="1">
    <citation type="submission" date="2024-02" db="EMBL/GenBank/DDBJ databases">
        <authorList>
            <person name="Daric V."/>
            <person name="Darras S."/>
        </authorList>
    </citation>
    <scope>NUCLEOTIDE SEQUENCE [LARGE SCALE GENOMIC DNA]</scope>
</reference>
<accession>A0ABP0GRA9</accession>
<proteinExistence type="predicted"/>
<dbReference type="PANTHER" id="PTHR46270:SF2">
    <property type="entry name" value="TIR DOMAIN-CONTAINING PROTEIN"/>
    <property type="match status" value="1"/>
</dbReference>
<dbReference type="Proteomes" id="UP001642483">
    <property type="component" value="Unassembled WGS sequence"/>
</dbReference>
<evidence type="ECO:0000259" key="2">
    <source>
        <dbReference type="PROSITE" id="PS50104"/>
    </source>
</evidence>
<comment type="caution">
    <text evidence="3">The sequence shown here is derived from an EMBL/GenBank/DDBJ whole genome shotgun (WGS) entry which is preliminary data.</text>
</comment>
<evidence type="ECO:0000313" key="3">
    <source>
        <dbReference type="EMBL" id="CAK8693898.1"/>
    </source>
</evidence>
<dbReference type="EMBL" id="CAWYQH010000141">
    <property type="protein sequence ID" value="CAK8693898.1"/>
    <property type="molecule type" value="Genomic_DNA"/>
</dbReference>
<dbReference type="InterPro" id="IPR000157">
    <property type="entry name" value="TIR_dom"/>
</dbReference>
<feature type="region of interest" description="Disordered" evidence="1">
    <location>
        <begin position="23"/>
        <end position="48"/>
    </location>
</feature>
<dbReference type="Pfam" id="PF13676">
    <property type="entry name" value="TIR_2"/>
    <property type="match status" value="1"/>
</dbReference>
<dbReference type="Gene3D" id="3.40.50.10140">
    <property type="entry name" value="Toll/interleukin-1 receptor homology (TIR) domain"/>
    <property type="match status" value="1"/>
</dbReference>
<dbReference type="InterPro" id="IPR035897">
    <property type="entry name" value="Toll_tir_struct_dom_sf"/>
</dbReference>
<gene>
    <name evidence="3" type="ORF">CVLEPA_LOCUS27185</name>
</gene>
<dbReference type="SUPFAM" id="SSF52200">
    <property type="entry name" value="Toll/Interleukin receptor TIR domain"/>
    <property type="match status" value="1"/>
</dbReference>
<name>A0ABP0GRA9_CLALP</name>
<keyword evidence="4" id="KW-1185">Reference proteome</keyword>
<feature type="domain" description="TIR" evidence="2">
    <location>
        <begin position="326"/>
        <end position="480"/>
    </location>
</feature>
<sequence>MMSQCNGNSHVTEQNVHENCSTPQMETQYSDDGHNLLPHHSASSPNMSNNDVTYQVTPDQSHSVKVSRLDSKLPVRQITPDGDSYEKISKLRGTRSDPAMHSSLQWDYGIIGHDDDKDIQSRWKRILEKNFRVLTFNDFFLTGVTHAKKRLQFRESCSCVLWIATEKSKSECGYLKYFKDAALHNDVTEDDRRLLICIPSESRNRSDSVIPVEYKMYDFIEEDKYMITKLESHLCGVKVRDLDSFSQSSTNPLEDDLEIQSSLQRTFNHVGPSTSKPHNVQQSVTEEQQTFRETTVEDGQGAETSACAVFAAEDDSHTGDKQEIEDNRHIMISYKHRDSFDLATKINEALIEAGYRTWIDQKEMRGDMLNKMPKAVKNSFVVLVFLSPGYYESPYCEKEAKYANTLKVPIIPIKNSDYRPEPGTWLGEFFCLIFQDLQKEILAYENTTFLFFHSQTSSQAHWYITTSRIKYLKWNLKNFSKTLKRRKNRPSKKNLLD</sequence>
<dbReference type="PROSITE" id="PS50104">
    <property type="entry name" value="TIR"/>
    <property type="match status" value="1"/>
</dbReference>
<dbReference type="PANTHER" id="PTHR46270">
    <property type="entry name" value="ARMADILLO-TYPE FOLD-RELATED"/>
    <property type="match status" value="1"/>
</dbReference>